<name>A0A0A9DUV1_ARUDO</name>
<organism evidence="2">
    <name type="scientific">Arundo donax</name>
    <name type="common">Giant reed</name>
    <name type="synonym">Donax arundinaceus</name>
    <dbReference type="NCBI Taxonomy" id="35708"/>
    <lineage>
        <taxon>Eukaryota</taxon>
        <taxon>Viridiplantae</taxon>
        <taxon>Streptophyta</taxon>
        <taxon>Embryophyta</taxon>
        <taxon>Tracheophyta</taxon>
        <taxon>Spermatophyta</taxon>
        <taxon>Magnoliopsida</taxon>
        <taxon>Liliopsida</taxon>
        <taxon>Poales</taxon>
        <taxon>Poaceae</taxon>
        <taxon>PACMAD clade</taxon>
        <taxon>Arundinoideae</taxon>
        <taxon>Arundineae</taxon>
        <taxon>Arundo</taxon>
    </lineage>
</organism>
<evidence type="ECO:0000313" key="2">
    <source>
        <dbReference type="EMBL" id="JAD91556.1"/>
    </source>
</evidence>
<dbReference type="AlphaFoldDB" id="A0A0A9DUV1"/>
<reference evidence="2" key="1">
    <citation type="submission" date="2014-09" db="EMBL/GenBank/DDBJ databases">
        <authorList>
            <person name="Magalhaes I.L.F."/>
            <person name="Oliveira U."/>
            <person name="Santos F.R."/>
            <person name="Vidigal T.H.D.A."/>
            <person name="Brescovit A.D."/>
            <person name="Santos A.J."/>
        </authorList>
    </citation>
    <scope>NUCLEOTIDE SEQUENCE</scope>
    <source>
        <tissue evidence="2">Shoot tissue taken approximately 20 cm above the soil surface</tissue>
    </source>
</reference>
<feature type="region of interest" description="Disordered" evidence="1">
    <location>
        <begin position="1"/>
        <end position="35"/>
    </location>
</feature>
<proteinExistence type="predicted"/>
<reference evidence="2" key="2">
    <citation type="journal article" date="2015" name="Data Brief">
        <title>Shoot transcriptome of the giant reed, Arundo donax.</title>
        <authorList>
            <person name="Barrero R.A."/>
            <person name="Guerrero F.D."/>
            <person name="Moolhuijzen P."/>
            <person name="Goolsby J.A."/>
            <person name="Tidwell J."/>
            <person name="Bellgard S.E."/>
            <person name="Bellgard M.I."/>
        </authorList>
    </citation>
    <scope>NUCLEOTIDE SEQUENCE</scope>
    <source>
        <tissue evidence="2">Shoot tissue taken approximately 20 cm above the soil surface</tissue>
    </source>
</reference>
<dbReference type="EMBL" id="GBRH01206339">
    <property type="protein sequence ID" value="JAD91556.1"/>
    <property type="molecule type" value="Transcribed_RNA"/>
</dbReference>
<evidence type="ECO:0000256" key="1">
    <source>
        <dbReference type="SAM" id="MobiDB-lite"/>
    </source>
</evidence>
<protein>
    <submittedName>
        <fullName evidence="2">Uncharacterized protein</fullName>
    </submittedName>
</protein>
<sequence>MHSLASSLPPIPPRRLPAPRCTITRSPPPTPLNPPTVVLAPGPWIRGAFLHAPPDRPNSPIRTKRLSRIRRSELEFGRIEFNGGGFDWEFGDSGAGVRNGGSSRGLVSI</sequence>
<accession>A0A0A9DUV1</accession>